<evidence type="ECO:0000259" key="6">
    <source>
        <dbReference type="PROSITE" id="PS50219"/>
    </source>
</evidence>
<organism evidence="7 8">
    <name type="scientific">Vanrija pseudolonga</name>
    <dbReference type="NCBI Taxonomy" id="143232"/>
    <lineage>
        <taxon>Eukaryota</taxon>
        <taxon>Fungi</taxon>
        <taxon>Dikarya</taxon>
        <taxon>Basidiomycota</taxon>
        <taxon>Agaricomycotina</taxon>
        <taxon>Tremellomycetes</taxon>
        <taxon>Trichosporonales</taxon>
        <taxon>Trichosporonaceae</taxon>
        <taxon>Vanrija</taxon>
    </lineage>
</organism>
<feature type="domain" description="CNH" evidence="6">
    <location>
        <begin position="112"/>
        <end position="404"/>
    </location>
</feature>
<evidence type="ECO:0000256" key="1">
    <source>
        <dbReference type="ARBA" id="ARBA00004496"/>
    </source>
</evidence>
<evidence type="ECO:0000256" key="2">
    <source>
        <dbReference type="ARBA" id="ARBA00022448"/>
    </source>
</evidence>
<feature type="region of interest" description="Disordered" evidence="5">
    <location>
        <begin position="444"/>
        <end position="520"/>
    </location>
</feature>
<feature type="region of interest" description="Disordered" evidence="5">
    <location>
        <begin position="29"/>
        <end position="53"/>
    </location>
</feature>
<dbReference type="EMBL" id="CP086714">
    <property type="protein sequence ID" value="WOO76624.1"/>
    <property type="molecule type" value="Genomic_DNA"/>
</dbReference>
<feature type="compositionally biased region" description="Basic and acidic residues" evidence="5">
    <location>
        <begin position="84"/>
        <end position="96"/>
    </location>
</feature>
<dbReference type="GO" id="GO:0034058">
    <property type="term" value="P:endosomal vesicle fusion"/>
    <property type="evidence" value="ECO:0007669"/>
    <property type="project" value="TreeGrafter"/>
</dbReference>
<keyword evidence="4" id="KW-0653">Protein transport</keyword>
<dbReference type="Pfam" id="PF00780">
    <property type="entry name" value="CNH"/>
    <property type="match status" value="1"/>
</dbReference>
<feature type="compositionally biased region" description="Low complexity" evidence="5">
    <location>
        <begin position="500"/>
        <end position="520"/>
    </location>
</feature>
<dbReference type="Proteomes" id="UP000827549">
    <property type="component" value="Chromosome 1"/>
</dbReference>
<keyword evidence="3" id="KW-0963">Cytoplasm</keyword>
<evidence type="ECO:0000256" key="5">
    <source>
        <dbReference type="SAM" id="MobiDB-lite"/>
    </source>
</evidence>
<dbReference type="RefSeq" id="XP_062622656.1">
    <property type="nucleotide sequence ID" value="XM_062766672.1"/>
</dbReference>
<dbReference type="GO" id="GO:0006914">
    <property type="term" value="P:autophagy"/>
    <property type="evidence" value="ECO:0007669"/>
    <property type="project" value="TreeGrafter"/>
</dbReference>
<dbReference type="GO" id="GO:0005737">
    <property type="term" value="C:cytoplasm"/>
    <property type="evidence" value="ECO:0007669"/>
    <property type="project" value="UniProtKB-SubCell"/>
</dbReference>
<dbReference type="AlphaFoldDB" id="A0AAF0Y200"/>
<feature type="region of interest" description="Disordered" evidence="5">
    <location>
        <begin position="1167"/>
        <end position="1195"/>
    </location>
</feature>
<evidence type="ECO:0000256" key="3">
    <source>
        <dbReference type="ARBA" id="ARBA00022490"/>
    </source>
</evidence>
<dbReference type="PROSITE" id="PS50219">
    <property type="entry name" value="CNH"/>
    <property type="match status" value="1"/>
</dbReference>
<feature type="compositionally biased region" description="Low complexity" evidence="5">
    <location>
        <begin position="29"/>
        <end position="39"/>
    </location>
</feature>
<comment type="subcellular location">
    <subcellularLocation>
        <location evidence="1">Cytoplasm</location>
    </subcellularLocation>
</comment>
<name>A0AAF0Y200_9TREE</name>
<keyword evidence="7" id="KW-0675">Receptor</keyword>
<dbReference type="InterPro" id="IPR001180">
    <property type="entry name" value="CNH_dom"/>
</dbReference>
<gene>
    <name evidence="7" type="primary">Tgfbrap1</name>
    <name evidence="7" type="ORF">LOC62_01G000253</name>
</gene>
<feature type="region of interest" description="Disordered" evidence="5">
    <location>
        <begin position="65"/>
        <end position="114"/>
    </location>
</feature>
<keyword evidence="8" id="KW-1185">Reference proteome</keyword>
<dbReference type="GO" id="GO:0016020">
    <property type="term" value="C:membrane"/>
    <property type="evidence" value="ECO:0007669"/>
    <property type="project" value="TreeGrafter"/>
</dbReference>
<evidence type="ECO:0000256" key="4">
    <source>
        <dbReference type="ARBA" id="ARBA00022927"/>
    </source>
</evidence>
<reference evidence="7" key="1">
    <citation type="submission" date="2023-10" db="EMBL/GenBank/DDBJ databases">
        <authorList>
            <person name="Noh H."/>
        </authorList>
    </citation>
    <scope>NUCLEOTIDE SEQUENCE</scope>
    <source>
        <strain evidence="7">DUCC4014</strain>
    </source>
</reference>
<dbReference type="InterPro" id="IPR032914">
    <property type="entry name" value="Vam6/VPS39/TRAP1"/>
</dbReference>
<evidence type="ECO:0000313" key="7">
    <source>
        <dbReference type="EMBL" id="WOO76624.1"/>
    </source>
</evidence>
<dbReference type="PANTHER" id="PTHR12894">
    <property type="entry name" value="CNH DOMAIN CONTAINING"/>
    <property type="match status" value="1"/>
</dbReference>
<sequence length="1195" mass="130695">MSTPTETEPYHIQPVLSDLYDSKDLLDFSAPSVSSSASPQPAPPSAPSSLFGAVSSLAGGIGQRAAAIASGEGTPAASSSSPGAHRDTSPSPDRSRSPAQTGASTPPKDNQRTEVRCVEGYANNLYVGGSDGAVEWWVYDGAAGTSENRGWKLRHKHKLFSARPVNKILLLPKVSRALVLSEGTLHPLTLPSLEPIPSTVIPVIRGVVTVSLNDDELDLGDGESVTDMTVVVVRRKGLSVYRLGTRMTLVKDIPLPTPPKSCALFSTFLCAALPSENGLNYGIIDLSDASMTEVLPVSQVFGMVDSGFDPNPNIVVIPGDNQFLVTSYTGQNTMGVFLNGQGDPERGTMEWPEHPVSIAVESGYIIALLRNNTVTIHSLADLEQPAQTISLDADLAAFQLSYSPYGVSIRDMVRAERMGTSRFTLLSGKLAPVVDSPVVEVVASPQAKSEHSESELLAPPASSQTASDHELSANEEPPSGSGLTPPSSPKFQRQPINPPTSSSLLSAGGQSATSTSRAAPPATAIAETLLVGRQTVQGLTPTPVVLRLEHLCSQRRMEEAIGLVDDERRKGRRGEFDGDKATHSAYMRLLHLYLACQLLLDTVFERAGDYLLRGKIDPRLIVRLYPAYRGKLIGTAEEVEVFDGLKPIFENMGTIEDIVADFLRRNYESNESPPPNDELQLALLDNAQAMLGDFLRKTRASRRKGGGSRGLDSRKIDIVIDTVLAKILSDSGTTTELLALLGGPNAVSLSELEPFLAKRKYILCTILREQGQFDRVLELLKEIAEDPTPDPLCPDPVGELVQQLDTVEDPEVLRNYAVWLAKRDPKRAINLLIAKDSKIKFDEAQLVDDIREIDTDAANRYLEHVVVDKRSTNRELHESLLNWLLDQADDMANDEGIQYHVEELDAEFRLLPEPQAYPVFFAEIAPRTPFKTLRLKLILFLQGSNFYDLEAAAKRLDETKVYLMEKAIVLGRLGRDRDALHILARELQDSPSSQTYCTQGGEVVPPKVARIIATRQPELAAWAALGEMGRRRRGPVDENVQHRLVKELLGAYMSDSQGSTARTSELLSAQGVHLDTLEVLNMAPNEWPLDVITTFYKRSYRRQLHERRTWQVLKSIAAGENLRTTDEYLDKVGQVPPVLAQPPREGDEKEQFAVFASKLSEKLATANLDDEEPRYDPAAKELGPLGGKPVMTARL</sequence>
<proteinExistence type="predicted"/>
<keyword evidence="2" id="KW-0813">Transport</keyword>
<dbReference type="PANTHER" id="PTHR12894:SF27">
    <property type="entry name" value="TRANSFORMING GROWTH FACTOR-BETA RECEPTOR-ASSOCIATED PROTEIN 1"/>
    <property type="match status" value="1"/>
</dbReference>
<evidence type="ECO:0000313" key="8">
    <source>
        <dbReference type="Proteomes" id="UP000827549"/>
    </source>
</evidence>
<protein>
    <submittedName>
        <fullName evidence="7">Transforming growth factor-beta receptor-associated protein 1</fullName>
    </submittedName>
</protein>
<dbReference type="GeneID" id="87803512"/>
<dbReference type="GO" id="GO:0015031">
    <property type="term" value="P:protein transport"/>
    <property type="evidence" value="ECO:0007669"/>
    <property type="project" value="UniProtKB-KW"/>
</dbReference>
<feature type="compositionally biased region" description="Polar residues" evidence="5">
    <location>
        <begin position="99"/>
        <end position="108"/>
    </location>
</feature>
<feature type="compositionally biased region" description="Low complexity" evidence="5">
    <location>
        <begin position="65"/>
        <end position="83"/>
    </location>
</feature>
<accession>A0AAF0Y200</accession>